<keyword evidence="2" id="KW-1185">Reference proteome</keyword>
<protein>
    <submittedName>
        <fullName evidence="1">Uncharacterized protein</fullName>
    </submittedName>
</protein>
<dbReference type="Proteomes" id="UP000269923">
    <property type="component" value="Unassembled WGS sequence"/>
</dbReference>
<dbReference type="OrthoDB" id="10019107at2"/>
<gene>
    <name evidence="1" type="ORF">EII21_01320</name>
</gene>
<name>A0A3P2A8J3_9NEIS</name>
<evidence type="ECO:0000313" key="2">
    <source>
        <dbReference type="Proteomes" id="UP000269923"/>
    </source>
</evidence>
<sequence>MRPQKIDLFSPQNDIPEIFGVQRFTLRFIAHFNKLLNQNGGLNTKYQQCQQANGNSCADCSRKEYHKYHNYGIRLAPDYSCREKTLIYAIRSMLCHAEEIMRGLMGFCFMFTSSEHPSSVSENTKSDGGNPSLDKIKIIRAVEYLLAQEKIKVVSIGYGSGADLLGLLYFFTFFHLHHSTLDILRIDKYMQHWDFSAQETELFIRQNANIPFKFSVEKEDNDQMFQNFSGQSQLFTLSYVLNELNDEEMEQIAEKIKTLAANRFWILINERAYNEHTEARSLHQIKKFAQDTLHNTGCCEINHIGGRINGRDSDNGGFLKNLLNSQHNEAKQYIRSVQQEYQMKIYADSVYYLGEFTR</sequence>
<organism evidence="1 2">
    <name type="scientific">Conchiformibius steedae</name>
    <dbReference type="NCBI Taxonomy" id="153493"/>
    <lineage>
        <taxon>Bacteria</taxon>
        <taxon>Pseudomonadati</taxon>
        <taxon>Pseudomonadota</taxon>
        <taxon>Betaproteobacteria</taxon>
        <taxon>Neisseriales</taxon>
        <taxon>Neisseriaceae</taxon>
        <taxon>Conchiformibius</taxon>
    </lineage>
</organism>
<dbReference type="AlphaFoldDB" id="A0A3P2A8J3"/>
<dbReference type="EMBL" id="RQYC01000001">
    <property type="protein sequence ID" value="RRD91691.1"/>
    <property type="molecule type" value="Genomic_DNA"/>
</dbReference>
<reference evidence="1 2" key="1">
    <citation type="submission" date="2018-11" db="EMBL/GenBank/DDBJ databases">
        <title>Genomes From Bacteria Associated with the Canine Oral Cavity: a Test Case for Automated Genome-Based Taxonomic Assignment.</title>
        <authorList>
            <person name="Coil D.A."/>
            <person name="Jospin G."/>
            <person name="Darling A.E."/>
            <person name="Wallis C."/>
            <person name="Davis I.J."/>
            <person name="Harris S."/>
            <person name="Eisen J.A."/>
            <person name="Holcombe L.J."/>
            <person name="O'Flynn C."/>
        </authorList>
    </citation>
    <scope>NUCLEOTIDE SEQUENCE [LARGE SCALE GENOMIC DNA]</scope>
    <source>
        <strain evidence="1 2">COT-280</strain>
    </source>
</reference>
<proteinExistence type="predicted"/>
<comment type="caution">
    <text evidence="1">The sequence shown here is derived from an EMBL/GenBank/DDBJ whole genome shotgun (WGS) entry which is preliminary data.</text>
</comment>
<evidence type="ECO:0000313" key="1">
    <source>
        <dbReference type="EMBL" id="RRD91691.1"/>
    </source>
</evidence>
<dbReference type="RefSeq" id="WP_124793869.1">
    <property type="nucleotide sequence ID" value="NZ_RQYC01000001.1"/>
</dbReference>
<accession>A0A3P2A8J3</accession>